<feature type="region of interest" description="Disordered" evidence="1">
    <location>
        <begin position="41"/>
        <end position="75"/>
    </location>
</feature>
<organism evidence="2 3">
    <name type="scientific">Rossellomorea aquimaris</name>
    <dbReference type="NCBI Taxonomy" id="189382"/>
    <lineage>
        <taxon>Bacteria</taxon>
        <taxon>Bacillati</taxon>
        <taxon>Bacillota</taxon>
        <taxon>Bacilli</taxon>
        <taxon>Bacillales</taxon>
        <taxon>Bacillaceae</taxon>
        <taxon>Rossellomorea</taxon>
    </lineage>
</organism>
<dbReference type="EMBL" id="QNRJ01000003">
    <property type="protein sequence ID" value="RBP06046.1"/>
    <property type="molecule type" value="Genomic_DNA"/>
</dbReference>
<evidence type="ECO:0000313" key="2">
    <source>
        <dbReference type="EMBL" id="RBP06046.1"/>
    </source>
</evidence>
<sequence>MKAEDKVNKGNKGNKDMPDFKQLNDRVIAEEPKGPFLAIKTNMDTAGVKDNPYASENADPEQDEKLQQFFEDEEL</sequence>
<dbReference type="AlphaFoldDB" id="A0A366EVU5"/>
<reference evidence="2 3" key="1">
    <citation type="submission" date="2018-06" db="EMBL/GenBank/DDBJ databases">
        <title>Freshwater and sediment microbial communities from various areas in North America, analyzing microbe dynamics in response to fracking.</title>
        <authorList>
            <person name="Lamendella R."/>
        </authorList>
    </citation>
    <scope>NUCLEOTIDE SEQUENCE [LARGE SCALE GENOMIC DNA]</scope>
    <source>
        <strain evidence="2 3">97B</strain>
    </source>
</reference>
<gene>
    <name evidence="2" type="ORF">DET59_103175</name>
</gene>
<evidence type="ECO:0000256" key="1">
    <source>
        <dbReference type="SAM" id="MobiDB-lite"/>
    </source>
</evidence>
<proteinExistence type="predicted"/>
<evidence type="ECO:0000313" key="3">
    <source>
        <dbReference type="Proteomes" id="UP000252118"/>
    </source>
</evidence>
<comment type="caution">
    <text evidence="2">The sequence shown here is derived from an EMBL/GenBank/DDBJ whole genome shotgun (WGS) entry which is preliminary data.</text>
</comment>
<protein>
    <submittedName>
        <fullName evidence="2">Uncharacterized protein</fullName>
    </submittedName>
</protein>
<feature type="region of interest" description="Disordered" evidence="1">
    <location>
        <begin position="1"/>
        <end position="22"/>
    </location>
</feature>
<accession>A0A366EVU5</accession>
<dbReference type="RefSeq" id="WP_258549581.1">
    <property type="nucleotide sequence ID" value="NZ_QNRJ01000003.1"/>
</dbReference>
<dbReference type="Proteomes" id="UP000252118">
    <property type="component" value="Unassembled WGS sequence"/>
</dbReference>
<name>A0A366EVU5_9BACI</name>